<dbReference type="Pfam" id="PF04542">
    <property type="entry name" value="Sigma70_r2"/>
    <property type="match status" value="1"/>
</dbReference>
<feature type="domain" description="RNA polymerase sigma factor 70 region 4 type 2" evidence="8">
    <location>
        <begin position="134"/>
        <end position="184"/>
    </location>
</feature>
<accession>A0A1H6IG84</accession>
<dbReference type="InterPro" id="IPR007627">
    <property type="entry name" value="RNA_pol_sigma70_r2"/>
</dbReference>
<dbReference type="RefSeq" id="WP_074769063.1">
    <property type="nucleotide sequence ID" value="NZ_FNWO01000010.1"/>
</dbReference>
<evidence type="ECO:0000256" key="3">
    <source>
        <dbReference type="ARBA" id="ARBA00023082"/>
    </source>
</evidence>
<dbReference type="InterPro" id="IPR013324">
    <property type="entry name" value="RNA_pol_sigma_r3/r4-like"/>
</dbReference>
<dbReference type="InterPro" id="IPR013325">
    <property type="entry name" value="RNA_pol_sigma_r2"/>
</dbReference>
<proteinExistence type="inferred from homology"/>
<keyword evidence="3 6" id="KW-0731">Sigma factor</keyword>
<keyword evidence="2 6" id="KW-0805">Transcription regulation</keyword>
<dbReference type="Gene3D" id="1.10.1740.10">
    <property type="match status" value="1"/>
</dbReference>
<dbReference type="NCBIfam" id="TIGR02937">
    <property type="entry name" value="sigma70-ECF"/>
    <property type="match status" value="1"/>
</dbReference>
<evidence type="ECO:0000259" key="8">
    <source>
        <dbReference type="Pfam" id="PF08281"/>
    </source>
</evidence>
<sequence length="194" mass="21748">MVARDNAPADPDPQAQAMNARLRAVAQSRDQAAFADLFRFYAPRIKSYLRRLGTEDTVAEELAQETMLAVWSKAAAFDPERAGASTWIFTIARNLRIDRLRHERRPEIDPDDPDLVVDPAPPADEALETGRREQRVRDALTHLPPDQARVVALSFFEDVPHAEIASRLDVPLGTVKSRMRLAMGRIKALLGESR</sequence>
<comment type="similarity">
    <text evidence="1 6">Belongs to the sigma-70 factor family. ECF subfamily.</text>
</comment>
<evidence type="ECO:0000256" key="4">
    <source>
        <dbReference type="ARBA" id="ARBA00023125"/>
    </source>
</evidence>
<organism evidence="9 10">
    <name type="scientific">Magnetospirillum fulvum</name>
    <name type="common">Rhodospirillum fulvum</name>
    <dbReference type="NCBI Taxonomy" id="1082"/>
    <lineage>
        <taxon>Bacteria</taxon>
        <taxon>Pseudomonadati</taxon>
        <taxon>Pseudomonadota</taxon>
        <taxon>Alphaproteobacteria</taxon>
        <taxon>Rhodospirillales</taxon>
        <taxon>Rhodospirillaceae</taxon>
        <taxon>Magnetospirillum</taxon>
    </lineage>
</organism>
<dbReference type="AlphaFoldDB" id="A0A1H6IG84"/>
<dbReference type="CDD" id="cd06171">
    <property type="entry name" value="Sigma70_r4"/>
    <property type="match status" value="1"/>
</dbReference>
<evidence type="ECO:0000313" key="9">
    <source>
        <dbReference type="EMBL" id="SEH46906.1"/>
    </source>
</evidence>
<dbReference type="GO" id="GO:0003677">
    <property type="term" value="F:DNA binding"/>
    <property type="evidence" value="ECO:0007669"/>
    <property type="project" value="UniProtKB-KW"/>
</dbReference>
<dbReference type="InterPro" id="IPR000838">
    <property type="entry name" value="RNA_pol_sigma70_ECF_CS"/>
</dbReference>
<dbReference type="SUPFAM" id="SSF88946">
    <property type="entry name" value="Sigma2 domain of RNA polymerase sigma factors"/>
    <property type="match status" value="1"/>
</dbReference>
<dbReference type="InterPro" id="IPR036388">
    <property type="entry name" value="WH-like_DNA-bd_sf"/>
</dbReference>
<dbReference type="GO" id="GO:0006352">
    <property type="term" value="P:DNA-templated transcription initiation"/>
    <property type="evidence" value="ECO:0007669"/>
    <property type="project" value="InterPro"/>
</dbReference>
<dbReference type="Proteomes" id="UP000182983">
    <property type="component" value="Unassembled WGS sequence"/>
</dbReference>
<dbReference type="Pfam" id="PF08281">
    <property type="entry name" value="Sigma70_r4_2"/>
    <property type="match status" value="1"/>
</dbReference>
<keyword evidence="10" id="KW-1185">Reference proteome</keyword>
<feature type="domain" description="RNA polymerase sigma-70 region 2" evidence="7">
    <location>
        <begin position="37"/>
        <end position="105"/>
    </location>
</feature>
<dbReference type="Gene3D" id="1.10.10.10">
    <property type="entry name" value="Winged helix-like DNA-binding domain superfamily/Winged helix DNA-binding domain"/>
    <property type="match status" value="1"/>
</dbReference>
<protein>
    <recommendedName>
        <fullName evidence="6">RNA polymerase sigma factor</fullName>
    </recommendedName>
</protein>
<evidence type="ECO:0000256" key="5">
    <source>
        <dbReference type="ARBA" id="ARBA00023163"/>
    </source>
</evidence>
<evidence type="ECO:0000259" key="7">
    <source>
        <dbReference type="Pfam" id="PF04542"/>
    </source>
</evidence>
<dbReference type="InterPro" id="IPR014284">
    <property type="entry name" value="RNA_pol_sigma-70_dom"/>
</dbReference>
<dbReference type="PANTHER" id="PTHR43133:SF62">
    <property type="entry name" value="RNA POLYMERASE SIGMA FACTOR SIGZ"/>
    <property type="match status" value="1"/>
</dbReference>
<keyword evidence="4 6" id="KW-0238">DNA-binding</keyword>
<evidence type="ECO:0000313" key="10">
    <source>
        <dbReference type="Proteomes" id="UP000182983"/>
    </source>
</evidence>
<evidence type="ECO:0000256" key="1">
    <source>
        <dbReference type="ARBA" id="ARBA00010641"/>
    </source>
</evidence>
<dbReference type="OrthoDB" id="9784272at2"/>
<dbReference type="InterPro" id="IPR039425">
    <property type="entry name" value="RNA_pol_sigma-70-like"/>
</dbReference>
<dbReference type="GO" id="GO:0016987">
    <property type="term" value="F:sigma factor activity"/>
    <property type="evidence" value="ECO:0007669"/>
    <property type="project" value="UniProtKB-KW"/>
</dbReference>
<evidence type="ECO:0000256" key="6">
    <source>
        <dbReference type="RuleBase" id="RU000716"/>
    </source>
</evidence>
<keyword evidence="5 6" id="KW-0804">Transcription</keyword>
<gene>
    <name evidence="9" type="ORF">SAMN04244559_02508</name>
</gene>
<dbReference type="PANTHER" id="PTHR43133">
    <property type="entry name" value="RNA POLYMERASE ECF-TYPE SIGMA FACTO"/>
    <property type="match status" value="1"/>
</dbReference>
<reference evidence="10" key="1">
    <citation type="submission" date="2016-10" db="EMBL/GenBank/DDBJ databases">
        <authorList>
            <person name="Varghese N."/>
            <person name="Submissions S."/>
        </authorList>
    </citation>
    <scope>NUCLEOTIDE SEQUENCE [LARGE SCALE GENOMIC DNA]</scope>
    <source>
        <strain evidence="10">DSM 13234</strain>
    </source>
</reference>
<dbReference type="SUPFAM" id="SSF88659">
    <property type="entry name" value="Sigma3 and sigma4 domains of RNA polymerase sigma factors"/>
    <property type="match status" value="1"/>
</dbReference>
<name>A0A1H6IG84_MAGFU</name>
<evidence type="ECO:0000256" key="2">
    <source>
        <dbReference type="ARBA" id="ARBA00023015"/>
    </source>
</evidence>
<dbReference type="EMBL" id="FNWO01000010">
    <property type="protein sequence ID" value="SEH46906.1"/>
    <property type="molecule type" value="Genomic_DNA"/>
</dbReference>
<dbReference type="PROSITE" id="PS01063">
    <property type="entry name" value="SIGMA70_ECF"/>
    <property type="match status" value="1"/>
</dbReference>
<dbReference type="InterPro" id="IPR013249">
    <property type="entry name" value="RNA_pol_sigma70_r4_t2"/>
</dbReference>